<dbReference type="AlphaFoldDB" id="A0A6G4U171"/>
<sequence>MTTGPRVPRLVAALTVLASVAGAALLAHTGGNGASGVRMLTGWHPSLPLPPVAIGAGFIGAHAFAQEFRFPSLAAAFGGVPRRFGLLVAKLVVATAVALALLVAVMFADASALLVGYGDIVDLPANWATSMTGWALLTIGCAWTGVLAAGVFRHASLGLAAVLTVPVAVSPLLGEFATTGAARRIAELPLRMQEVFPMPWPSGAARLLSTDLGPAAQPVGQALVLSLLALLAAYLLTAAKSRAR</sequence>
<evidence type="ECO:0000313" key="3">
    <source>
        <dbReference type="Proteomes" id="UP000481583"/>
    </source>
</evidence>
<feature type="transmembrane region" description="Helical" evidence="1">
    <location>
        <begin position="155"/>
        <end position="174"/>
    </location>
</feature>
<keyword evidence="1" id="KW-0812">Transmembrane</keyword>
<keyword evidence="1" id="KW-1133">Transmembrane helix</keyword>
<dbReference type="Proteomes" id="UP000481583">
    <property type="component" value="Unassembled WGS sequence"/>
</dbReference>
<feature type="transmembrane region" description="Helical" evidence="1">
    <location>
        <begin position="127"/>
        <end position="148"/>
    </location>
</feature>
<gene>
    <name evidence="2" type="ORF">G5C51_14625</name>
</gene>
<comment type="caution">
    <text evidence="2">The sequence shown here is derived from an EMBL/GenBank/DDBJ whole genome shotgun (WGS) entry which is preliminary data.</text>
</comment>
<keyword evidence="3" id="KW-1185">Reference proteome</keyword>
<proteinExistence type="predicted"/>
<keyword evidence="1" id="KW-0472">Membrane</keyword>
<protein>
    <recommendedName>
        <fullName evidence="4">ABC transporter</fullName>
    </recommendedName>
</protein>
<feature type="transmembrane region" description="Helical" evidence="1">
    <location>
        <begin position="86"/>
        <end position="107"/>
    </location>
</feature>
<dbReference type="EMBL" id="JAAKZV010000052">
    <property type="protein sequence ID" value="NGN65128.1"/>
    <property type="molecule type" value="Genomic_DNA"/>
</dbReference>
<feature type="transmembrane region" description="Helical" evidence="1">
    <location>
        <begin position="219"/>
        <end position="239"/>
    </location>
</feature>
<evidence type="ECO:0000313" key="2">
    <source>
        <dbReference type="EMBL" id="NGN65128.1"/>
    </source>
</evidence>
<evidence type="ECO:0008006" key="4">
    <source>
        <dbReference type="Google" id="ProtNLM"/>
    </source>
</evidence>
<reference evidence="2 3" key="1">
    <citation type="submission" date="2020-02" db="EMBL/GenBank/DDBJ databases">
        <title>Whole-genome analyses of novel actinobacteria.</title>
        <authorList>
            <person name="Sahin N."/>
        </authorList>
    </citation>
    <scope>NUCLEOTIDE SEQUENCE [LARGE SCALE GENOMIC DNA]</scope>
    <source>
        <strain evidence="2 3">A7024</strain>
    </source>
</reference>
<feature type="transmembrane region" description="Helical" evidence="1">
    <location>
        <begin position="47"/>
        <end position="65"/>
    </location>
</feature>
<accession>A0A6G4U171</accession>
<name>A0A6G4U171_9ACTN</name>
<evidence type="ECO:0000256" key="1">
    <source>
        <dbReference type="SAM" id="Phobius"/>
    </source>
</evidence>
<organism evidence="2 3">
    <name type="scientific">Streptomyces coryli</name>
    <dbReference type="NCBI Taxonomy" id="1128680"/>
    <lineage>
        <taxon>Bacteria</taxon>
        <taxon>Bacillati</taxon>
        <taxon>Actinomycetota</taxon>
        <taxon>Actinomycetes</taxon>
        <taxon>Kitasatosporales</taxon>
        <taxon>Streptomycetaceae</taxon>
        <taxon>Streptomyces</taxon>
    </lineage>
</organism>